<dbReference type="RefSeq" id="WP_341724260.1">
    <property type="nucleotide sequence ID" value="NZ_JBBWWT010000001.1"/>
</dbReference>
<accession>A0ABU9IVQ8</accession>
<comment type="caution">
    <text evidence="2">The sequence shown here is derived from an EMBL/GenBank/DDBJ whole genome shotgun (WGS) entry which is preliminary data.</text>
</comment>
<protein>
    <recommendedName>
        <fullName evidence="4">Transcriptional regulator, AlpA family</fullName>
    </recommendedName>
</protein>
<dbReference type="EMBL" id="JBBWWT010000001">
    <property type="protein sequence ID" value="MEL1263062.1"/>
    <property type="molecule type" value="Genomic_DNA"/>
</dbReference>
<dbReference type="Proteomes" id="UP001459204">
    <property type="component" value="Unassembled WGS sequence"/>
</dbReference>
<organism evidence="2 3">
    <name type="scientific">Pseudoxanthomonas putridarboris</name>
    <dbReference type="NCBI Taxonomy" id="752605"/>
    <lineage>
        <taxon>Bacteria</taxon>
        <taxon>Pseudomonadati</taxon>
        <taxon>Pseudomonadota</taxon>
        <taxon>Gammaproteobacteria</taxon>
        <taxon>Lysobacterales</taxon>
        <taxon>Lysobacteraceae</taxon>
        <taxon>Pseudoxanthomonas</taxon>
    </lineage>
</organism>
<gene>
    <name evidence="2" type="ORF">AAD027_01560</name>
</gene>
<dbReference type="PANTHER" id="PTHR36154">
    <property type="entry name" value="DNA-BINDING TRANSCRIPTIONAL ACTIVATOR ALPA"/>
    <property type="match status" value="1"/>
</dbReference>
<name>A0ABU9IVQ8_9GAMM</name>
<evidence type="ECO:0000313" key="2">
    <source>
        <dbReference type="EMBL" id="MEL1263062.1"/>
    </source>
</evidence>
<reference evidence="2 3" key="1">
    <citation type="submission" date="2024-04" db="EMBL/GenBank/DDBJ databases">
        <title>Draft genome sequence of Pseudoxanthomonas putridarboris WD12.</title>
        <authorList>
            <person name="Oh J."/>
        </authorList>
    </citation>
    <scope>NUCLEOTIDE SEQUENCE [LARGE SCALE GENOMIC DNA]</scope>
    <source>
        <strain evidence="2 3">WD12</strain>
    </source>
</reference>
<evidence type="ECO:0008006" key="4">
    <source>
        <dbReference type="Google" id="ProtNLM"/>
    </source>
</evidence>
<evidence type="ECO:0000256" key="1">
    <source>
        <dbReference type="SAM" id="MobiDB-lite"/>
    </source>
</evidence>
<evidence type="ECO:0000313" key="3">
    <source>
        <dbReference type="Proteomes" id="UP001459204"/>
    </source>
</evidence>
<dbReference type="PANTHER" id="PTHR36154:SF1">
    <property type="entry name" value="DNA-BINDING TRANSCRIPTIONAL ACTIVATOR ALPA"/>
    <property type="match status" value="1"/>
</dbReference>
<sequence>MSSSDIDQEMLERLEAIYRAVQHAPNLDQAIRLPEVLTIAGVSKSTWYARLNPRSPSYDPRAPQPFKLGTSERSPSVWWRSAVMAYVQACADAQIAR</sequence>
<proteinExistence type="predicted"/>
<dbReference type="InterPro" id="IPR052931">
    <property type="entry name" value="Prophage_regulatory_activator"/>
</dbReference>
<keyword evidence="3" id="KW-1185">Reference proteome</keyword>
<feature type="region of interest" description="Disordered" evidence="1">
    <location>
        <begin position="53"/>
        <end position="72"/>
    </location>
</feature>